<evidence type="ECO:0000313" key="5">
    <source>
        <dbReference type="EMBL" id="BBP93136.1"/>
    </source>
</evidence>
<dbReference type="InterPro" id="IPR015947">
    <property type="entry name" value="PUA-like_sf"/>
</dbReference>
<feature type="domain" description="RlmI-like PUA" evidence="4">
    <location>
        <begin position="7"/>
        <end position="48"/>
    </location>
</feature>
<organism evidence="5 6">
    <name type="scientific">Bacillus safensis</name>
    <dbReference type="NCBI Taxonomy" id="561879"/>
    <lineage>
        <taxon>Bacteria</taxon>
        <taxon>Bacillati</taxon>
        <taxon>Bacillota</taxon>
        <taxon>Bacilli</taxon>
        <taxon>Bacillales</taxon>
        <taxon>Bacillaceae</taxon>
        <taxon>Bacillus</taxon>
    </lineage>
</organism>
<dbReference type="Pfam" id="PF17785">
    <property type="entry name" value="PUA_3"/>
    <property type="match status" value="1"/>
</dbReference>
<evidence type="ECO:0000256" key="3">
    <source>
        <dbReference type="ARBA" id="ARBA00022691"/>
    </source>
</evidence>
<keyword evidence="2" id="KW-0808">Transferase</keyword>
<evidence type="ECO:0000313" key="6">
    <source>
        <dbReference type="Proteomes" id="UP000464658"/>
    </source>
</evidence>
<proteinExistence type="predicted"/>
<dbReference type="AlphaFoldDB" id="A0A5S9MN37"/>
<dbReference type="Proteomes" id="UP000464658">
    <property type="component" value="Chromosome"/>
</dbReference>
<protein>
    <recommendedName>
        <fullName evidence="4">RlmI-like PUA domain-containing protein</fullName>
    </recommendedName>
</protein>
<evidence type="ECO:0000256" key="2">
    <source>
        <dbReference type="ARBA" id="ARBA00022679"/>
    </source>
</evidence>
<keyword evidence="1" id="KW-0489">Methyltransferase</keyword>
<evidence type="ECO:0000259" key="4">
    <source>
        <dbReference type="Pfam" id="PF17785"/>
    </source>
</evidence>
<keyword evidence="3" id="KW-0949">S-adenosyl-L-methionine</keyword>
<reference evidence="5 6" key="1">
    <citation type="submission" date="2019-12" db="EMBL/GenBank/DDBJ databases">
        <title>Full genome sequence of a Bacillus safensis strain isolated from commercially available natto in Indonesia.</title>
        <authorList>
            <person name="Yoshida M."/>
            <person name="Uomi M."/>
            <person name="Waturangi D."/>
            <person name="Ekaputri J.J."/>
            <person name="Setiamarga D.H.E."/>
        </authorList>
    </citation>
    <scope>NUCLEOTIDE SEQUENCE [LARGE SCALE GENOMIC DNA]</scope>
    <source>
        <strain evidence="5 6">IDN1</strain>
    </source>
</reference>
<dbReference type="InterPro" id="IPR036974">
    <property type="entry name" value="PUA_sf"/>
</dbReference>
<accession>A0A5S9MN37</accession>
<dbReference type="GO" id="GO:0003723">
    <property type="term" value="F:RNA binding"/>
    <property type="evidence" value="ECO:0007669"/>
    <property type="project" value="InterPro"/>
</dbReference>
<dbReference type="InterPro" id="IPR041532">
    <property type="entry name" value="RlmI-like_PUA"/>
</dbReference>
<name>A0A5S9MN37_BACIA</name>
<dbReference type="EMBL" id="AP021906">
    <property type="protein sequence ID" value="BBP93136.1"/>
    <property type="molecule type" value="Genomic_DNA"/>
</dbReference>
<dbReference type="SUPFAM" id="SSF88697">
    <property type="entry name" value="PUA domain-like"/>
    <property type="match status" value="1"/>
</dbReference>
<evidence type="ECO:0000256" key="1">
    <source>
        <dbReference type="ARBA" id="ARBA00022603"/>
    </source>
</evidence>
<gene>
    <name evidence="5" type="ORF">BsIDN1_67540</name>
</gene>
<sequence length="49" mass="5654">MKKKKSLKQTFAEQVKKGYPLISKDAVSHVNGVREGELIEWVDERGTFF</sequence>
<dbReference type="Gene3D" id="2.30.130.10">
    <property type="entry name" value="PUA domain"/>
    <property type="match status" value="1"/>
</dbReference>